<accession>W7CP24</accession>
<feature type="transmembrane region" description="Helical" evidence="1">
    <location>
        <begin position="6"/>
        <end position="22"/>
    </location>
</feature>
<feature type="domain" description="DUF3899" evidence="2">
    <location>
        <begin position="33"/>
        <end position="81"/>
    </location>
</feature>
<dbReference type="Pfam" id="PF13038">
    <property type="entry name" value="DUF3899"/>
    <property type="match status" value="1"/>
</dbReference>
<dbReference type="Proteomes" id="UP000019243">
    <property type="component" value="Unassembled WGS sequence"/>
</dbReference>
<protein>
    <recommendedName>
        <fullName evidence="2">DUF3899 domain-containing protein</fullName>
    </recommendedName>
</protein>
<evidence type="ECO:0000313" key="4">
    <source>
        <dbReference type="Proteomes" id="UP000019243"/>
    </source>
</evidence>
<evidence type="ECO:0000256" key="1">
    <source>
        <dbReference type="SAM" id="Phobius"/>
    </source>
</evidence>
<evidence type="ECO:0000259" key="2">
    <source>
        <dbReference type="Pfam" id="PF13038"/>
    </source>
</evidence>
<keyword evidence="1" id="KW-0812">Transmembrane</keyword>
<dbReference type="RefSeq" id="WP_035313591.1">
    <property type="nucleotide sequence ID" value="NZ_AODH01000012.1"/>
</dbReference>
<comment type="caution">
    <text evidence="3">The sequence shown here is derived from an EMBL/GenBank/DDBJ whole genome shotgun (WGS) entry which is preliminary data.</text>
</comment>
<feature type="transmembrane region" description="Helical" evidence="1">
    <location>
        <begin position="94"/>
        <end position="115"/>
    </location>
</feature>
<dbReference type="EMBL" id="AODH01000012">
    <property type="protein sequence ID" value="EUJ41334.1"/>
    <property type="molecule type" value="Genomic_DNA"/>
</dbReference>
<keyword evidence="4" id="KW-1185">Reference proteome</keyword>
<sequence>MKKSGFYLGLSLLVVVLIVTFKQPGWTVENFMNVSFLVGIIFLLLGLLLMVVRGGFFDIFHSSMRLFFNFGPNKRSQEDIQEAGMLSELITLTYAHFLLVGCVYLGVNLLLLFIFY</sequence>
<reference evidence="3 4" key="1">
    <citation type="submission" date="2012-12" db="EMBL/GenBank/DDBJ databases">
        <title>Novel taxa of Listeriaceae from agricultural environments in the United States.</title>
        <authorList>
            <person name="den Bakker H.C."/>
            <person name="Allred A."/>
            <person name="Warchocki S."/>
            <person name="Wright E.M."/>
            <person name="Burrell A."/>
            <person name="Nightingale K.K."/>
            <person name="Kephart D."/>
            <person name="Wiedmann M."/>
        </authorList>
    </citation>
    <scope>NUCLEOTIDE SEQUENCE [LARGE SCALE GENOMIC DNA]</scope>
    <source>
        <strain evidence="3 4">FSL F6-1037</strain>
    </source>
</reference>
<evidence type="ECO:0000313" key="3">
    <source>
        <dbReference type="EMBL" id="EUJ41334.1"/>
    </source>
</evidence>
<organism evidence="3 4">
    <name type="scientific">Brochothrix campestris FSL F6-1037</name>
    <dbReference type="NCBI Taxonomy" id="1265861"/>
    <lineage>
        <taxon>Bacteria</taxon>
        <taxon>Bacillati</taxon>
        <taxon>Bacillota</taxon>
        <taxon>Bacilli</taxon>
        <taxon>Bacillales</taxon>
        <taxon>Listeriaceae</taxon>
        <taxon>Brochothrix</taxon>
    </lineage>
</organism>
<keyword evidence="1" id="KW-1133">Transmembrane helix</keyword>
<keyword evidence="1" id="KW-0472">Membrane</keyword>
<feature type="transmembrane region" description="Helical" evidence="1">
    <location>
        <begin position="34"/>
        <end position="56"/>
    </location>
</feature>
<dbReference type="AlphaFoldDB" id="W7CP24"/>
<gene>
    <name evidence="3" type="ORF">BCAMP_03460</name>
</gene>
<dbReference type="OrthoDB" id="9961731at2"/>
<proteinExistence type="predicted"/>
<name>W7CP24_9LIST</name>
<dbReference type="InterPro" id="IPR025007">
    <property type="entry name" value="DUF3899"/>
</dbReference>